<dbReference type="Pfam" id="PF00300">
    <property type="entry name" value="His_Phos_1"/>
    <property type="match status" value="1"/>
</dbReference>
<dbReference type="InterPro" id="IPR013078">
    <property type="entry name" value="His_Pase_superF_clade-1"/>
</dbReference>
<dbReference type="InterPro" id="IPR029033">
    <property type="entry name" value="His_PPase_superfam"/>
</dbReference>
<dbReference type="SMART" id="SM00855">
    <property type="entry name" value="PGAM"/>
    <property type="match status" value="1"/>
</dbReference>
<dbReference type="PANTHER" id="PTHR47623:SF1">
    <property type="entry name" value="OS09G0287300 PROTEIN"/>
    <property type="match status" value="1"/>
</dbReference>
<dbReference type="Gene3D" id="3.40.50.1240">
    <property type="entry name" value="Phosphoglycerate mutase-like"/>
    <property type="match status" value="1"/>
</dbReference>
<organism evidence="1">
    <name type="scientific">hydrothermal vent metagenome</name>
    <dbReference type="NCBI Taxonomy" id="652676"/>
    <lineage>
        <taxon>unclassified sequences</taxon>
        <taxon>metagenomes</taxon>
        <taxon>ecological metagenomes</taxon>
    </lineage>
</organism>
<protein>
    <submittedName>
        <fullName evidence="1">Phosphohistidine phosphatase SixA</fullName>
    </submittedName>
</protein>
<accession>A0A3B0WJ98</accession>
<dbReference type="SUPFAM" id="SSF53254">
    <property type="entry name" value="Phosphoglycerate mutase-like"/>
    <property type="match status" value="1"/>
</dbReference>
<dbReference type="PANTHER" id="PTHR47623">
    <property type="entry name" value="OS09G0287300 PROTEIN"/>
    <property type="match status" value="1"/>
</dbReference>
<proteinExistence type="predicted"/>
<dbReference type="AlphaFoldDB" id="A0A3B0WJ98"/>
<dbReference type="CDD" id="cd07067">
    <property type="entry name" value="HP_PGM_like"/>
    <property type="match status" value="1"/>
</dbReference>
<name>A0A3B0WJ98_9ZZZZ</name>
<evidence type="ECO:0000313" key="1">
    <source>
        <dbReference type="EMBL" id="VAW49489.1"/>
    </source>
</evidence>
<gene>
    <name evidence="1" type="ORF">MNBD_GAMMA04-321</name>
</gene>
<dbReference type="EMBL" id="UOFB01000354">
    <property type="protein sequence ID" value="VAW49489.1"/>
    <property type="molecule type" value="Genomic_DNA"/>
</dbReference>
<reference evidence="1" key="1">
    <citation type="submission" date="2018-06" db="EMBL/GenBank/DDBJ databases">
        <authorList>
            <person name="Zhirakovskaya E."/>
        </authorList>
    </citation>
    <scope>NUCLEOTIDE SEQUENCE</scope>
</reference>
<sequence>MPTKLRELILLRHAKSEWKQADLADIDRPLSDRGKKNATKMGRWLKEQALIPDLILVSPAQRAQQTLRRIFSEFSANVVTVDALYLADLPSLLNTLRETPQAECVMIIGHNPGLEELFEFLNHETNPNPSNNANTEQVTLFPTCALAHFVLPQTWSSLEKGDGKLLQFIRPKEI</sequence>